<dbReference type="Gene3D" id="2.60.60.20">
    <property type="entry name" value="PLAT/LH2 domain"/>
    <property type="match status" value="1"/>
</dbReference>
<evidence type="ECO:0000313" key="1">
    <source>
        <dbReference type="EMBL" id="GAU90617.1"/>
    </source>
</evidence>
<dbReference type="OrthoDB" id="444119at2759"/>
<organism evidence="1 2">
    <name type="scientific">Ramazzottius varieornatus</name>
    <name type="common">Water bear</name>
    <name type="synonym">Tardigrade</name>
    <dbReference type="NCBI Taxonomy" id="947166"/>
    <lineage>
        <taxon>Eukaryota</taxon>
        <taxon>Metazoa</taxon>
        <taxon>Ecdysozoa</taxon>
        <taxon>Tardigrada</taxon>
        <taxon>Eutardigrada</taxon>
        <taxon>Parachela</taxon>
        <taxon>Hypsibioidea</taxon>
        <taxon>Ramazzottiidae</taxon>
        <taxon>Ramazzottius</taxon>
    </lineage>
</organism>
<dbReference type="AlphaFoldDB" id="A0A1D1UTP0"/>
<dbReference type="EMBL" id="BDGG01000001">
    <property type="protein sequence ID" value="GAU90617.1"/>
    <property type="molecule type" value="Genomic_DNA"/>
</dbReference>
<dbReference type="Proteomes" id="UP000186922">
    <property type="component" value="Unassembled WGS sequence"/>
</dbReference>
<name>A0A1D1UTP0_RAMVA</name>
<sequence>MFARGASLAVEQLGVEFITLKVKAYPFANGSHPLRSDDDLNHSPLVVLATIRFVDEVSVRRVQTNEVFFFLPNRWLASDKEDYQLSAEMPVSTHDDLTSTYHRFTTFTTSGIRDGHL</sequence>
<gene>
    <name evidence="1" type="primary">RvY_03010-1</name>
    <name evidence="1" type="synonym">RvY_03010.1</name>
    <name evidence="1" type="ORF">RvY_03010</name>
</gene>
<reference evidence="1 2" key="1">
    <citation type="journal article" date="2016" name="Nat. Commun.">
        <title>Extremotolerant tardigrade genome and improved radiotolerance of human cultured cells by tardigrade-unique protein.</title>
        <authorList>
            <person name="Hashimoto T."/>
            <person name="Horikawa D.D."/>
            <person name="Saito Y."/>
            <person name="Kuwahara H."/>
            <person name="Kozuka-Hata H."/>
            <person name="Shin-I T."/>
            <person name="Minakuchi Y."/>
            <person name="Ohishi K."/>
            <person name="Motoyama A."/>
            <person name="Aizu T."/>
            <person name="Enomoto A."/>
            <person name="Kondo K."/>
            <person name="Tanaka S."/>
            <person name="Hara Y."/>
            <person name="Koshikawa S."/>
            <person name="Sagara H."/>
            <person name="Miura T."/>
            <person name="Yokobori S."/>
            <person name="Miyagawa K."/>
            <person name="Suzuki Y."/>
            <person name="Kubo T."/>
            <person name="Oyama M."/>
            <person name="Kohara Y."/>
            <person name="Fujiyama A."/>
            <person name="Arakawa K."/>
            <person name="Katayama T."/>
            <person name="Toyoda A."/>
            <person name="Kunieda T."/>
        </authorList>
    </citation>
    <scope>NUCLEOTIDE SEQUENCE [LARGE SCALE GENOMIC DNA]</scope>
    <source>
        <strain evidence="1 2">YOKOZUNA-1</strain>
    </source>
</reference>
<keyword evidence="2" id="KW-1185">Reference proteome</keyword>
<protein>
    <submittedName>
        <fullName evidence="1">Uncharacterized protein</fullName>
    </submittedName>
</protein>
<evidence type="ECO:0000313" key="2">
    <source>
        <dbReference type="Proteomes" id="UP000186922"/>
    </source>
</evidence>
<accession>A0A1D1UTP0</accession>
<proteinExistence type="predicted"/>
<comment type="caution">
    <text evidence="1">The sequence shown here is derived from an EMBL/GenBank/DDBJ whole genome shotgun (WGS) entry which is preliminary data.</text>
</comment>